<evidence type="ECO:0000313" key="1">
    <source>
        <dbReference type="EMBL" id="PKI31646.1"/>
    </source>
</evidence>
<dbReference type="Proteomes" id="UP000233551">
    <property type="component" value="Unassembled WGS sequence"/>
</dbReference>
<comment type="caution">
    <text evidence="1">The sequence shown here is derived from an EMBL/GenBank/DDBJ whole genome shotgun (WGS) entry which is preliminary data.</text>
</comment>
<keyword evidence="2" id="KW-1185">Reference proteome</keyword>
<protein>
    <submittedName>
        <fullName evidence="1">Uncharacterized protein</fullName>
    </submittedName>
</protein>
<name>A0A2I0HJZ9_PUNGR</name>
<sequence length="71" mass="7940">MDKYRSVFRGKRPREKMGGGKTVLCVKLVKQELPEEWDDTMPLPGDIIEGLACEEDDDLAGESFIPAQGRS</sequence>
<gene>
    <name evidence="1" type="ORF">CRG98_047963</name>
</gene>
<reference evidence="1 2" key="1">
    <citation type="submission" date="2017-11" db="EMBL/GenBank/DDBJ databases">
        <title>De-novo sequencing of pomegranate (Punica granatum L.) genome.</title>
        <authorList>
            <person name="Akparov Z."/>
            <person name="Amiraslanov A."/>
            <person name="Hajiyeva S."/>
            <person name="Abbasov M."/>
            <person name="Kaur K."/>
            <person name="Hamwieh A."/>
            <person name="Solovyev V."/>
            <person name="Salamov A."/>
            <person name="Braich B."/>
            <person name="Kosarev P."/>
            <person name="Mahmoud A."/>
            <person name="Hajiyev E."/>
            <person name="Babayeva S."/>
            <person name="Izzatullayeva V."/>
            <person name="Mammadov A."/>
            <person name="Mammadov A."/>
            <person name="Sharifova S."/>
            <person name="Ojaghi J."/>
            <person name="Eynullazada K."/>
            <person name="Bayramov B."/>
            <person name="Abdulazimova A."/>
            <person name="Shahmuradov I."/>
        </authorList>
    </citation>
    <scope>NUCLEOTIDE SEQUENCE [LARGE SCALE GENOMIC DNA]</scope>
    <source>
        <strain evidence="2">cv. AG2017</strain>
        <tissue evidence="1">Leaf</tissue>
    </source>
</reference>
<proteinExistence type="predicted"/>
<dbReference type="EMBL" id="PGOL01008504">
    <property type="protein sequence ID" value="PKI31646.1"/>
    <property type="molecule type" value="Genomic_DNA"/>
</dbReference>
<feature type="non-terminal residue" evidence="1">
    <location>
        <position position="71"/>
    </location>
</feature>
<organism evidence="1 2">
    <name type="scientific">Punica granatum</name>
    <name type="common">Pomegranate</name>
    <dbReference type="NCBI Taxonomy" id="22663"/>
    <lineage>
        <taxon>Eukaryota</taxon>
        <taxon>Viridiplantae</taxon>
        <taxon>Streptophyta</taxon>
        <taxon>Embryophyta</taxon>
        <taxon>Tracheophyta</taxon>
        <taxon>Spermatophyta</taxon>
        <taxon>Magnoliopsida</taxon>
        <taxon>eudicotyledons</taxon>
        <taxon>Gunneridae</taxon>
        <taxon>Pentapetalae</taxon>
        <taxon>rosids</taxon>
        <taxon>malvids</taxon>
        <taxon>Myrtales</taxon>
        <taxon>Lythraceae</taxon>
        <taxon>Punica</taxon>
    </lineage>
</organism>
<dbReference type="AlphaFoldDB" id="A0A2I0HJZ9"/>
<accession>A0A2I0HJZ9</accession>
<evidence type="ECO:0000313" key="2">
    <source>
        <dbReference type="Proteomes" id="UP000233551"/>
    </source>
</evidence>